<dbReference type="RefSeq" id="WP_038214604.1">
    <property type="nucleotide sequence ID" value="NZ_CAWLWN010000091.1"/>
</dbReference>
<dbReference type="HOGENOM" id="CLU_060077_4_0_6"/>
<dbReference type="InterPro" id="IPR009061">
    <property type="entry name" value="DNA-bd_dom_put_sf"/>
</dbReference>
<dbReference type="Proteomes" id="UP000028511">
    <property type="component" value="Unassembled WGS sequence"/>
</dbReference>
<dbReference type="EMBL" id="CBSW010000308">
    <property type="protein sequence ID" value="CDG99462.1"/>
    <property type="molecule type" value="Genomic_DNA"/>
</dbReference>
<protein>
    <submittedName>
        <fullName evidence="3">Heavy metal-dependent transcription regulator 2</fullName>
    </submittedName>
</protein>
<gene>
    <name evidence="3" type="ORF">XBP1_990002</name>
</gene>
<dbReference type="PANTHER" id="PTHR30204:SF93">
    <property type="entry name" value="HTH MERR-TYPE DOMAIN-CONTAINING PROTEIN"/>
    <property type="match status" value="1"/>
</dbReference>
<dbReference type="PRINTS" id="PR00040">
    <property type="entry name" value="HTHMERR"/>
</dbReference>
<proteinExistence type="predicted"/>
<evidence type="ECO:0000313" key="3">
    <source>
        <dbReference type="EMBL" id="CDG99462.1"/>
    </source>
</evidence>
<dbReference type="Pfam" id="PF13411">
    <property type="entry name" value="MerR_1"/>
    <property type="match status" value="1"/>
</dbReference>
<dbReference type="SUPFAM" id="SSF46955">
    <property type="entry name" value="Putative DNA-binding domain"/>
    <property type="match status" value="1"/>
</dbReference>
<evidence type="ECO:0000313" key="4">
    <source>
        <dbReference type="Proteomes" id="UP000028511"/>
    </source>
</evidence>
<dbReference type="InterPro" id="IPR047057">
    <property type="entry name" value="MerR_fam"/>
</dbReference>
<dbReference type="Gene3D" id="1.10.1660.10">
    <property type="match status" value="1"/>
</dbReference>
<accession>A0A077NMB6</accession>
<dbReference type="GO" id="GO:0003677">
    <property type="term" value="F:DNA binding"/>
    <property type="evidence" value="ECO:0007669"/>
    <property type="project" value="UniProtKB-KW"/>
</dbReference>
<sequence>MKIKELSSKTGVSARMIRYYEEQGLLKPGRTNSGYRKFTSKDLITIRSIQSLQEAGLTLDAVRVLMPCIVSKPIKLSPCPLIIATLKQHRNKIKADLNKNTRALSLLDQFISDVTIFGTNV</sequence>
<dbReference type="SMART" id="SM00422">
    <property type="entry name" value="HTH_MERR"/>
    <property type="match status" value="1"/>
</dbReference>
<reference evidence="3" key="1">
    <citation type="submission" date="2013-07" db="EMBL/GenBank/DDBJ databases">
        <title>Sub-species coevolution in mutualistic symbiosis.</title>
        <authorList>
            <person name="Murfin K."/>
            <person name="Klassen J."/>
            <person name="Lee M."/>
            <person name="Forst S."/>
            <person name="Stock P."/>
            <person name="Goodrich-Blair H."/>
        </authorList>
    </citation>
    <scope>NUCLEOTIDE SEQUENCE [LARGE SCALE GENOMIC DNA]</scope>
    <source>
        <strain evidence="3">Puntauvense</strain>
    </source>
</reference>
<organism evidence="3 4">
    <name type="scientific">Xenorhabdus bovienii str. puntauvense</name>
    <dbReference type="NCBI Taxonomy" id="1398201"/>
    <lineage>
        <taxon>Bacteria</taxon>
        <taxon>Pseudomonadati</taxon>
        <taxon>Pseudomonadota</taxon>
        <taxon>Gammaproteobacteria</taxon>
        <taxon>Enterobacterales</taxon>
        <taxon>Morganellaceae</taxon>
        <taxon>Xenorhabdus</taxon>
    </lineage>
</organism>
<evidence type="ECO:0000259" key="2">
    <source>
        <dbReference type="PROSITE" id="PS50937"/>
    </source>
</evidence>
<dbReference type="AlphaFoldDB" id="A0A077NMB6"/>
<name>A0A077NMB6_XENBV</name>
<dbReference type="PROSITE" id="PS50937">
    <property type="entry name" value="HTH_MERR_2"/>
    <property type="match status" value="1"/>
</dbReference>
<feature type="domain" description="HTH merR-type" evidence="2">
    <location>
        <begin position="1"/>
        <end position="68"/>
    </location>
</feature>
<evidence type="ECO:0000256" key="1">
    <source>
        <dbReference type="ARBA" id="ARBA00023125"/>
    </source>
</evidence>
<keyword evidence="1" id="KW-0238">DNA-binding</keyword>
<dbReference type="PANTHER" id="PTHR30204">
    <property type="entry name" value="REDOX-CYCLING DRUG-SENSING TRANSCRIPTIONAL ACTIVATOR SOXR"/>
    <property type="match status" value="1"/>
</dbReference>
<comment type="caution">
    <text evidence="3">The sequence shown here is derived from an EMBL/GenBank/DDBJ whole genome shotgun (WGS) entry which is preliminary data.</text>
</comment>
<dbReference type="GO" id="GO:0003700">
    <property type="term" value="F:DNA-binding transcription factor activity"/>
    <property type="evidence" value="ECO:0007669"/>
    <property type="project" value="InterPro"/>
</dbReference>
<dbReference type="InterPro" id="IPR000551">
    <property type="entry name" value="MerR-type_HTH_dom"/>
</dbReference>